<evidence type="ECO:0000259" key="1">
    <source>
        <dbReference type="Pfam" id="PF17921"/>
    </source>
</evidence>
<protein>
    <recommendedName>
        <fullName evidence="1">Integrase zinc-binding domain-containing protein</fullName>
    </recommendedName>
</protein>
<reference evidence="2 3" key="1">
    <citation type="journal article" date="2019" name="Sci. Rep.">
        <title>Orb-weaving spider Araneus ventricosus genome elucidates the spidroin gene catalogue.</title>
        <authorList>
            <person name="Kono N."/>
            <person name="Nakamura H."/>
            <person name="Ohtoshi R."/>
            <person name="Moran D.A.P."/>
            <person name="Shinohara A."/>
            <person name="Yoshida Y."/>
            <person name="Fujiwara M."/>
            <person name="Mori M."/>
            <person name="Tomita M."/>
            <person name="Arakawa K."/>
        </authorList>
    </citation>
    <scope>NUCLEOTIDE SEQUENCE [LARGE SCALE GENOMIC DNA]</scope>
</reference>
<name>A0A4Y2BZA4_ARAVE</name>
<dbReference type="Pfam" id="PF17921">
    <property type="entry name" value="Integrase_H2C2"/>
    <property type="match status" value="1"/>
</dbReference>
<gene>
    <name evidence="2" type="ORF">AVEN_162944_1</name>
</gene>
<dbReference type="InterPro" id="IPR041588">
    <property type="entry name" value="Integrase_H2C2"/>
</dbReference>
<keyword evidence="3" id="KW-1185">Reference proteome</keyword>
<sequence>MTTQVEDILESKTLRKTRERFYWDRLRADIEKWRRESQACGARKGPKIEQGKSVTERTPAEIFYDRILRSSPTNSEARLKSVQASAGEKVKLSRKRTKTRYNFKATDHHFKDGNLVWMYNPKRRRGLSPSYNRTGKDRILLSRN</sequence>
<organism evidence="2 3">
    <name type="scientific">Araneus ventricosus</name>
    <name type="common">Orbweaver spider</name>
    <name type="synonym">Epeira ventricosa</name>
    <dbReference type="NCBI Taxonomy" id="182803"/>
    <lineage>
        <taxon>Eukaryota</taxon>
        <taxon>Metazoa</taxon>
        <taxon>Ecdysozoa</taxon>
        <taxon>Arthropoda</taxon>
        <taxon>Chelicerata</taxon>
        <taxon>Arachnida</taxon>
        <taxon>Araneae</taxon>
        <taxon>Araneomorphae</taxon>
        <taxon>Entelegynae</taxon>
        <taxon>Araneoidea</taxon>
        <taxon>Araneidae</taxon>
        <taxon>Araneus</taxon>
    </lineage>
</organism>
<feature type="domain" description="Integrase zinc-binding" evidence="1">
    <location>
        <begin position="11"/>
        <end position="44"/>
    </location>
</feature>
<comment type="caution">
    <text evidence="2">The sequence shown here is derived from an EMBL/GenBank/DDBJ whole genome shotgun (WGS) entry which is preliminary data.</text>
</comment>
<dbReference type="OrthoDB" id="6766746at2759"/>
<dbReference type="AlphaFoldDB" id="A0A4Y2BZA4"/>
<accession>A0A4Y2BZA4</accession>
<proteinExistence type="predicted"/>
<dbReference type="EMBL" id="BGPR01000130">
    <property type="protein sequence ID" value="GBL97482.1"/>
    <property type="molecule type" value="Genomic_DNA"/>
</dbReference>
<dbReference type="Proteomes" id="UP000499080">
    <property type="component" value="Unassembled WGS sequence"/>
</dbReference>
<evidence type="ECO:0000313" key="3">
    <source>
        <dbReference type="Proteomes" id="UP000499080"/>
    </source>
</evidence>
<evidence type="ECO:0000313" key="2">
    <source>
        <dbReference type="EMBL" id="GBL97482.1"/>
    </source>
</evidence>